<dbReference type="InterPro" id="IPR002110">
    <property type="entry name" value="Ankyrin_rpt"/>
</dbReference>
<dbReference type="SMART" id="SM00248">
    <property type="entry name" value="ANK"/>
    <property type="match status" value="3"/>
</dbReference>
<dbReference type="eggNOG" id="COG0666">
    <property type="taxonomic scope" value="Bacteria"/>
</dbReference>
<sequence length="171" mass="18044">MAKEAGTVHPVFVLFFVFSLFVVGCASDPETGISPELRAALATDDGGETPLMVAAENGNRRLVEFFLSNGAQVNARDDDGSTAVIRAARNGHLSVVRVLLAAGANVNVSQGGRSLLMHVVDSGDMLTAEMLLAAGADVNYRSEDGMTALDVARENRNRDLEMLLIQAGAKL</sequence>
<evidence type="ECO:0000313" key="5">
    <source>
        <dbReference type="Proteomes" id="UP000016540"/>
    </source>
</evidence>
<dbReference type="Proteomes" id="UP000016540">
    <property type="component" value="Unassembled WGS sequence"/>
</dbReference>
<dbReference type="HOGENOM" id="CLU_000134_18_1_6"/>
<dbReference type="PROSITE" id="PS50297">
    <property type="entry name" value="ANK_REP_REGION"/>
    <property type="match status" value="3"/>
</dbReference>
<dbReference type="STRING" id="1318628.MARLIPOL_05924"/>
<feature type="repeat" description="ANK" evidence="3">
    <location>
        <begin position="79"/>
        <end position="111"/>
    </location>
</feature>
<keyword evidence="2 3" id="KW-0040">ANK repeat</keyword>
<dbReference type="AlphaFoldDB" id="R8B2Z5"/>
<dbReference type="Pfam" id="PF12796">
    <property type="entry name" value="Ank_2"/>
    <property type="match status" value="1"/>
</dbReference>
<feature type="repeat" description="ANK" evidence="3">
    <location>
        <begin position="144"/>
        <end position="171"/>
    </location>
</feature>
<proteinExistence type="predicted"/>
<organism evidence="4 5">
    <name type="scientific">Marinobacter lipolyticus SM19</name>
    <dbReference type="NCBI Taxonomy" id="1318628"/>
    <lineage>
        <taxon>Bacteria</taxon>
        <taxon>Pseudomonadati</taxon>
        <taxon>Pseudomonadota</taxon>
        <taxon>Gammaproteobacteria</taxon>
        <taxon>Pseudomonadales</taxon>
        <taxon>Marinobacteraceae</taxon>
        <taxon>Marinobacter</taxon>
    </lineage>
</organism>
<dbReference type="PRINTS" id="PR01415">
    <property type="entry name" value="ANKYRIN"/>
</dbReference>
<dbReference type="Gene3D" id="1.25.40.20">
    <property type="entry name" value="Ankyrin repeat-containing domain"/>
    <property type="match status" value="1"/>
</dbReference>
<dbReference type="PATRIC" id="fig|1318628.3.peg.1186"/>
<feature type="repeat" description="ANK" evidence="3">
    <location>
        <begin position="46"/>
        <end position="78"/>
    </location>
</feature>
<keyword evidence="1" id="KW-0677">Repeat</keyword>
<protein>
    <submittedName>
        <fullName evidence="4">Uncharacterized protein</fullName>
    </submittedName>
</protein>
<keyword evidence="5" id="KW-1185">Reference proteome</keyword>
<dbReference type="OrthoDB" id="307920at2"/>
<dbReference type="SUPFAM" id="SSF48403">
    <property type="entry name" value="Ankyrin repeat"/>
    <property type="match status" value="1"/>
</dbReference>
<evidence type="ECO:0000256" key="3">
    <source>
        <dbReference type="PROSITE-ProRule" id="PRU00023"/>
    </source>
</evidence>
<feature type="repeat" description="ANK" evidence="3">
    <location>
        <begin position="111"/>
        <end position="143"/>
    </location>
</feature>
<dbReference type="PANTHER" id="PTHR24180">
    <property type="entry name" value="CYCLIN-DEPENDENT KINASE INHIBITOR 2C-RELATED"/>
    <property type="match status" value="1"/>
</dbReference>
<dbReference type="PANTHER" id="PTHR24180:SF45">
    <property type="entry name" value="POLY [ADP-RIBOSE] POLYMERASE TANKYRASE"/>
    <property type="match status" value="1"/>
</dbReference>
<dbReference type="RefSeq" id="WP_012137183.1">
    <property type="nucleotide sequence ID" value="NZ_KE007306.1"/>
</dbReference>
<dbReference type="PROSITE" id="PS50088">
    <property type="entry name" value="ANK_REPEAT"/>
    <property type="match status" value="4"/>
</dbReference>
<evidence type="ECO:0000256" key="2">
    <source>
        <dbReference type="ARBA" id="ARBA00023043"/>
    </source>
</evidence>
<dbReference type="InterPro" id="IPR036770">
    <property type="entry name" value="Ankyrin_rpt-contain_sf"/>
</dbReference>
<dbReference type="Pfam" id="PF13637">
    <property type="entry name" value="Ank_4"/>
    <property type="match status" value="1"/>
</dbReference>
<dbReference type="PROSITE" id="PS51257">
    <property type="entry name" value="PROKAR_LIPOPROTEIN"/>
    <property type="match status" value="1"/>
</dbReference>
<name>R8B2Z5_9GAMM</name>
<dbReference type="EMBL" id="ASAD01000008">
    <property type="protein sequence ID" value="EON92970.1"/>
    <property type="molecule type" value="Genomic_DNA"/>
</dbReference>
<gene>
    <name evidence="4" type="ORF">MARLIPOL_05924</name>
</gene>
<evidence type="ECO:0000256" key="1">
    <source>
        <dbReference type="ARBA" id="ARBA00022737"/>
    </source>
</evidence>
<comment type="caution">
    <text evidence="4">The sequence shown here is derived from an EMBL/GenBank/DDBJ whole genome shotgun (WGS) entry which is preliminary data.</text>
</comment>
<evidence type="ECO:0000313" key="4">
    <source>
        <dbReference type="EMBL" id="EON92970.1"/>
    </source>
</evidence>
<accession>R8B2Z5</accession>
<reference evidence="4 5" key="1">
    <citation type="journal article" date="2013" name="Genome Announc.">
        <title>Draft Genome Sequence of the Moderately Halophilic Bacterium Marinobacter lipolyticus Strain SM19.</title>
        <authorList>
            <person name="Papke R.T."/>
            <person name="de la Haba R.R."/>
            <person name="Infante-Dominguez C."/>
            <person name="Perez D."/>
            <person name="Sanchez-Porro C."/>
            <person name="Lapierre P."/>
            <person name="Ventosa A."/>
        </authorList>
    </citation>
    <scope>NUCLEOTIDE SEQUENCE [LARGE SCALE GENOMIC DNA]</scope>
    <source>
        <strain evidence="4 5">SM19</strain>
    </source>
</reference>
<dbReference type="InterPro" id="IPR051637">
    <property type="entry name" value="Ank_repeat_dom-contain_49"/>
</dbReference>